<accession>A0A1Y2MIF0</accession>
<dbReference type="InterPro" id="IPR002586">
    <property type="entry name" value="CobQ/CobB/MinD/ParA_Nub-bd_dom"/>
</dbReference>
<dbReference type="SUPFAM" id="SSF52540">
    <property type="entry name" value="P-loop containing nucleoside triphosphate hydrolases"/>
    <property type="match status" value="1"/>
</dbReference>
<dbReference type="GO" id="GO:0016887">
    <property type="term" value="F:ATP hydrolysis activity"/>
    <property type="evidence" value="ECO:0007669"/>
    <property type="project" value="TreeGrafter"/>
</dbReference>
<gene>
    <name evidence="3" type="ORF">BG845_06359</name>
</gene>
<evidence type="ECO:0000313" key="4">
    <source>
        <dbReference type="Proteomes" id="UP000194360"/>
    </source>
</evidence>
<organism evidence="3 4">
    <name type="scientific">Pseudonocardia autotrophica</name>
    <name type="common">Amycolata autotrophica</name>
    <name type="synonym">Nocardia autotrophica</name>
    <dbReference type="NCBI Taxonomy" id="2074"/>
    <lineage>
        <taxon>Bacteria</taxon>
        <taxon>Bacillati</taxon>
        <taxon>Actinomycetota</taxon>
        <taxon>Actinomycetes</taxon>
        <taxon>Pseudonocardiales</taxon>
        <taxon>Pseudonocardiaceae</taxon>
        <taxon>Pseudonocardia</taxon>
    </lineage>
</organism>
<evidence type="ECO:0000313" key="3">
    <source>
        <dbReference type="EMBL" id="OSY35046.1"/>
    </source>
</evidence>
<name>A0A1Y2MIF0_PSEAH</name>
<dbReference type="Proteomes" id="UP000194360">
    <property type="component" value="Unassembled WGS sequence"/>
</dbReference>
<feature type="compositionally biased region" description="Pro residues" evidence="1">
    <location>
        <begin position="54"/>
        <end position="77"/>
    </location>
</feature>
<sequence>MSTNHVRPDESKPSWLTDTSTAWAAGPIPSSGHGESVGPSRAPVEQHSTGPAPAAAPDPAPRGPSPTPSTTAPPTPAVQPTTAPVTEPAAAAPQESRPPWDDESSAVFSNAVRVRKSPPKQGWRAAVYALSGGRWNPGLSDAEERLREQLGKIRTPLPGPHSVVVSSIKGGVGKTTVTALLGLALAEYRGDRVIAMDANPDAGTLGDRLVGEQQASKTTVRDLLDNLDQIRSSTQLSGYTHLAGRLQVLTSEQEPELSEMFSADDYEAVLRTLSRYYEALLTDSGTGVVHSAMQGSLRHADSLVIVGAPTQDGASRASRTLQWLATHEDEHGRFPYRQLAQDAVVVLSCDRSSPYVDESVIREHFRARCRAVVELPADPHLSTGGIVDLDALSPAARDAALNLAATVADGFQGRRTMGLAAHGFRG</sequence>
<feature type="compositionally biased region" description="Low complexity" evidence="1">
    <location>
        <begin position="78"/>
        <end position="95"/>
    </location>
</feature>
<dbReference type="Gene3D" id="3.40.50.300">
    <property type="entry name" value="P-loop containing nucleotide triphosphate hydrolases"/>
    <property type="match status" value="1"/>
</dbReference>
<dbReference type="AlphaFoldDB" id="A0A1Y2MIF0"/>
<dbReference type="PANTHER" id="PTHR43384:SF14">
    <property type="entry name" value="ESX-1 SECRETION-ASSOCIATED PROTEIN ESPI"/>
    <property type="match status" value="1"/>
</dbReference>
<dbReference type="GO" id="GO:0009898">
    <property type="term" value="C:cytoplasmic side of plasma membrane"/>
    <property type="evidence" value="ECO:0007669"/>
    <property type="project" value="TreeGrafter"/>
</dbReference>
<reference evidence="3 4" key="1">
    <citation type="submission" date="2016-09" db="EMBL/GenBank/DDBJ databases">
        <title>Pseudonocardia autotrophica DSM535, a candidate organism with high potential of specific P450 cytochromes.</title>
        <authorList>
            <person name="Grumaz C."/>
            <person name="Vainshtein Y."/>
            <person name="Kirstahler P."/>
            <person name="Sohn K."/>
        </authorList>
    </citation>
    <scope>NUCLEOTIDE SEQUENCE [LARGE SCALE GENOMIC DNA]</scope>
    <source>
        <strain evidence="3 4">DSM 535</strain>
    </source>
</reference>
<dbReference type="Pfam" id="PF01656">
    <property type="entry name" value="CbiA"/>
    <property type="match status" value="1"/>
</dbReference>
<dbReference type="InterPro" id="IPR027417">
    <property type="entry name" value="P-loop_NTPase"/>
</dbReference>
<proteinExistence type="predicted"/>
<dbReference type="GO" id="GO:0005829">
    <property type="term" value="C:cytosol"/>
    <property type="evidence" value="ECO:0007669"/>
    <property type="project" value="TreeGrafter"/>
</dbReference>
<dbReference type="EMBL" id="MIGB01000059">
    <property type="protein sequence ID" value="OSY35046.1"/>
    <property type="molecule type" value="Genomic_DNA"/>
</dbReference>
<dbReference type="GO" id="GO:0005524">
    <property type="term" value="F:ATP binding"/>
    <property type="evidence" value="ECO:0007669"/>
    <property type="project" value="TreeGrafter"/>
</dbReference>
<feature type="domain" description="CobQ/CobB/MinD/ParA nucleotide binding" evidence="2">
    <location>
        <begin position="163"/>
        <end position="280"/>
    </location>
</feature>
<evidence type="ECO:0000256" key="1">
    <source>
        <dbReference type="SAM" id="MobiDB-lite"/>
    </source>
</evidence>
<protein>
    <submittedName>
        <fullName evidence="3">CobQ/CobB/MinD/ParA nucleotide binding domain protein</fullName>
    </submittedName>
</protein>
<dbReference type="GO" id="GO:0051782">
    <property type="term" value="P:negative regulation of cell division"/>
    <property type="evidence" value="ECO:0007669"/>
    <property type="project" value="TreeGrafter"/>
</dbReference>
<dbReference type="InterPro" id="IPR050625">
    <property type="entry name" value="ParA/MinD_ATPase"/>
</dbReference>
<dbReference type="PANTHER" id="PTHR43384">
    <property type="entry name" value="SEPTUM SITE-DETERMINING PROTEIN MIND HOMOLOG, CHLOROPLASTIC-RELATED"/>
    <property type="match status" value="1"/>
</dbReference>
<evidence type="ECO:0000259" key="2">
    <source>
        <dbReference type="Pfam" id="PF01656"/>
    </source>
</evidence>
<dbReference type="STRING" id="2074.BG845_06359"/>
<keyword evidence="4" id="KW-1185">Reference proteome</keyword>
<feature type="region of interest" description="Disordered" evidence="1">
    <location>
        <begin position="1"/>
        <end position="104"/>
    </location>
</feature>
<comment type="caution">
    <text evidence="3">The sequence shown here is derived from an EMBL/GenBank/DDBJ whole genome shotgun (WGS) entry which is preliminary data.</text>
</comment>
<feature type="compositionally biased region" description="Basic and acidic residues" evidence="1">
    <location>
        <begin position="1"/>
        <end position="12"/>
    </location>
</feature>